<dbReference type="Pfam" id="PF10335">
    <property type="entry name" value="DUF294_C"/>
    <property type="match status" value="1"/>
</dbReference>
<dbReference type="InterPro" id="IPR014710">
    <property type="entry name" value="RmlC-like_jellyroll"/>
</dbReference>
<dbReference type="CDD" id="cd04587">
    <property type="entry name" value="CBS_pair_CAP-ED_NT_Pol-beta-like_DUF294_assoc"/>
    <property type="match status" value="1"/>
</dbReference>
<dbReference type="InterPro" id="IPR000644">
    <property type="entry name" value="CBS_dom"/>
</dbReference>
<dbReference type="PROSITE" id="PS51371">
    <property type="entry name" value="CBS"/>
    <property type="match status" value="2"/>
</dbReference>
<protein>
    <submittedName>
        <fullName evidence="5">CBS domain-containing protein</fullName>
    </submittedName>
</protein>
<evidence type="ECO:0000256" key="2">
    <source>
        <dbReference type="PROSITE-ProRule" id="PRU00703"/>
    </source>
</evidence>
<dbReference type="PROSITE" id="PS50042">
    <property type="entry name" value="CNMP_BINDING_3"/>
    <property type="match status" value="1"/>
</dbReference>
<name>A0A1G7S6J2_9HYPH</name>
<dbReference type="InterPro" id="IPR051257">
    <property type="entry name" value="Diverse_CBS-Domain"/>
</dbReference>
<dbReference type="SMART" id="SM00116">
    <property type="entry name" value="CBS"/>
    <property type="match status" value="2"/>
</dbReference>
<dbReference type="PANTHER" id="PTHR43080:SF2">
    <property type="entry name" value="CBS DOMAIN-CONTAINING PROTEIN"/>
    <property type="match status" value="1"/>
</dbReference>
<organism evidence="5 6">
    <name type="scientific">Pelagibacterium luteolum</name>
    <dbReference type="NCBI Taxonomy" id="440168"/>
    <lineage>
        <taxon>Bacteria</taxon>
        <taxon>Pseudomonadati</taxon>
        <taxon>Pseudomonadota</taxon>
        <taxon>Alphaproteobacteria</taxon>
        <taxon>Hyphomicrobiales</taxon>
        <taxon>Devosiaceae</taxon>
        <taxon>Pelagibacterium</taxon>
    </lineage>
</organism>
<dbReference type="Pfam" id="PF00027">
    <property type="entry name" value="cNMP_binding"/>
    <property type="match status" value="1"/>
</dbReference>
<evidence type="ECO:0000313" key="6">
    <source>
        <dbReference type="Proteomes" id="UP000199495"/>
    </source>
</evidence>
<dbReference type="OrthoDB" id="9808528at2"/>
<dbReference type="CDD" id="cd00038">
    <property type="entry name" value="CAP_ED"/>
    <property type="match status" value="1"/>
</dbReference>
<sequence length="611" mass="66190">MSWQSPEIAAFLAATQPYASLVEADRLALAAEMTPLQIPMHQSIFQVGDRLPGVYVIAEGEIELLTPEGDILSLLGIGDSFGARGFMREGLAIAEARALEATQIFLIASPHFRALIDAHPAIARFFERSRQLGGGDTTPPAALAATRVAELMTHRPLSCAPTASIRGVAGLMRDNGISSVLVTERGKLLGIVTANDLTNRALAEGLSPETPVSEVMTLDPVTLDHSAIGADALNEMLERAIGHLPVMRRGHVVGIISQSDLTRYQALLSADLISAIVGSTDVGEMLEVVQRIPNLLTQLVAIGHRHDVITRMITDVGDAVTRRLLRMGEAQLGPPPVPYLWLACGSQGRQEQTGISDQDNCLILDDAARPGDDDYFADFARIVSDGLHACGYYYCPGDMMATNPRWRKPLRVWQGYFESWIRTPDPMAQMLASVMFDLRPIGGEGALFSRLHTQTLAMASANSIFVSHMVSNAMKHTPPLGLFRGFATIRSGEHKDMLDLKLNGVIPVVDLARIYAIEARIEAANTRARLESAMDAGIVSSNGGRDLLDAYDLIAETRLQHQANLVRSGARPDNFMAPSTLSDLERSHLRDAFAIVKTMQAALGHKSSTLN</sequence>
<evidence type="ECO:0000259" key="3">
    <source>
        <dbReference type="PROSITE" id="PS50042"/>
    </source>
</evidence>
<evidence type="ECO:0000313" key="5">
    <source>
        <dbReference type="EMBL" id="SDG18618.1"/>
    </source>
</evidence>
<dbReference type="GO" id="GO:0008773">
    <property type="term" value="F:[protein-PII] uridylyltransferase activity"/>
    <property type="evidence" value="ECO:0007669"/>
    <property type="project" value="InterPro"/>
</dbReference>
<dbReference type="STRING" id="440168.SAMN04487974_101333"/>
<dbReference type="Proteomes" id="UP000199495">
    <property type="component" value="Unassembled WGS sequence"/>
</dbReference>
<evidence type="ECO:0000259" key="4">
    <source>
        <dbReference type="PROSITE" id="PS51371"/>
    </source>
</evidence>
<reference evidence="5 6" key="1">
    <citation type="submission" date="2016-10" db="EMBL/GenBank/DDBJ databases">
        <authorList>
            <person name="de Groot N.N."/>
        </authorList>
    </citation>
    <scope>NUCLEOTIDE SEQUENCE [LARGE SCALE GENOMIC DNA]</scope>
    <source>
        <strain evidence="5 6">CGMCC 1.10267</strain>
    </source>
</reference>
<dbReference type="Pfam" id="PF00571">
    <property type="entry name" value="CBS"/>
    <property type="match status" value="2"/>
</dbReference>
<dbReference type="Gene3D" id="2.60.120.10">
    <property type="entry name" value="Jelly Rolls"/>
    <property type="match status" value="1"/>
</dbReference>
<dbReference type="Pfam" id="PF03445">
    <property type="entry name" value="DUF294"/>
    <property type="match status" value="1"/>
</dbReference>
<feature type="domain" description="Cyclic nucleotide-binding" evidence="3">
    <location>
        <begin position="17"/>
        <end position="116"/>
    </location>
</feature>
<dbReference type="SMART" id="SM00100">
    <property type="entry name" value="cNMP"/>
    <property type="match status" value="1"/>
</dbReference>
<dbReference type="InterPro" id="IPR046342">
    <property type="entry name" value="CBS_dom_sf"/>
</dbReference>
<evidence type="ECO:0000256" key="1">
    <source>
        <dbReference type="ARBA" id="ARBA00023122"/>
    </source>
</evidence>
<dbReference type="SUPFAM" id="SSF51206">
    <property type="entry name" value="cAMP-binding domain-like"/>
    <property type="match status" value="1"/>
</dbReference>
<dbReference type="EMBL" id="FNCS01000001">
    <property type="protein sequence ID" value="SDG18618.1"/>
    <property type="molecule type" value="Genomic_DNA"/>
</dbReference>
<feature type="domain" description="CBS" evidence="4">
    <location>
        <begin position="152"/>
        <end position="209"/>
    </location>
</feature>
<dbReference type="InterPro" id="IPR000595">
    <property type="entry name" value="cNMP-bd_dom"/>
</dbReference>
<feature type="domain" description="CBS" evidence="4">
    <location>
        <begin position="216"/>
        <end position="272"/>
    </location>
</feature>
<dbReference type="RefSeq" id="WP_090590328.1">
    <property type="nucleotide sequence ID" value="NZ_FNCS01000001.1"/>
</dbReference>
<dbReference type="InterPro" id="IPR018821">
    <property type="entry name" value="DUF294_put_nucleoTrafse_sb-bd"/>
</dbReference>
<gene>
    <name evidence="5" type="ORF">SAMN04487974_101333</name>
</gene>
<dbReference type="InterPro" id="IPR018490">
    <property type="entry name" value="cNMP-bd_dom_sf"/>
</dbReference>
<dbReference type="Gene3D" id="3.10.580.10">
    <property type="entry name" value="CBS-domain"/>
    <property type="match status" value="1"/>
</dbReference>
<keyword evidence="1 2" id="KW-0129">CBS domain</keyword>
<dbReference type="CDD" id="cd05401">
    <property type="entry name" value="NT_GlnE_GlnD_like"/>
    <property type="match status" value="1"/>
</dbReference>
<dbReference type="AlphaFoldDB" id="A0A1G7S6J2"/>
<dbReference type="SUPFAM" id="SSF54631">
    <property type="entry name" value="CBS-domain pair"/>
    <property type="match status" value="1"/>
</dbReference>
<dbReference type="InterPro" id="IPR005105">
    <property type="entry name" value="GlnD_Uridyltrans_N"/>
</dbReference>
<dbReference type="PANTHER" id="PTHR43080">
    <property type="entry name" value="CBS DOMAIN-CONTAINING PROTEIN CBSX3, MITOCHONDRIAL"/>
    <property type="match status" value="1"/>
</dbReference>
<accession>A0A1G7S6J2</accession>
<keyword evidence="6" id="KW-1185">Reference proteome</keyword>
<proteinExistence type="predicted"/>